<evidence type="ECO:0000256" key="1">
    <source>
        <dbReference type="PROSITE-ProRule" id="PRU00339"/>
    </source>
</evidence>
<feature type="region of interest" description="Disordered" evidence="2">
    <location>
        <begin position="607"/>
        <end position="635"/>
    </location>
</feature>
<evidence type="ECO:0000256" key="2">
    <source>
        <dbReference type="SAM" id="MobiDB-lite"/>
    </source>
</evidence>
<gene>
    <name evidence="3" type="ORF">IMSHALPRED_003703</name>
</gene>
<dbReference type="InterPro" id="IPR019734">
    <property type="entry name" value="TPR_rpt"/>
</dbReference>
<dbReference type="Proteomes" id="UP000664534">
    <property type="component" value="Unassembled WGS sequence"/>
</dbReference>
<dbReference type="AlphaFoldDB" id="A0A8H3PIX9"/>
<evidence type="ECO:0000313" key="3">
    <source>
        <dbReference type="EMBL" id="CAF9942481.1"/>
    </source>
</evidence>
<comment type="caution">
    <text evidence="3">The sequence shown here is derived from an EMBL/GenBank/DDBJ whole genome shotgun (WGS) entry which is preliminary data.</text>
</comment>
<keyword evidence="4" id="KW-1185">Reference proteome</keyword>
<dbReference type="OrthoDB" id="5326662at2759"/>
<feature type="repeat" description="TPR" evidence="1">
    <location>
        <begin position="556"/>
        <end position="589"/>
    </location>
</feature>
<evidence type="ECO:0000313" key="4">
    <source>
        <dbReference type="Proteomes" id="UP000664534"/>
    </source>
</evidence>
<dbReference type="EMBL" id="CAJPDT010000189">
    <property type="protein sequence ID" value="CAF9942481.1"/>
    <property type="molecule type" value="Genomic_DNA"/>
</dbReference>
<feature type="compositionally biased region" description="Basic residues" evidence="2">
    <location>
        <begin position="622"/>
        <end position="635"/>
    </location>
</feature>
<dbReference type="PROSITE" id="PS50005">
    <property type="entry name" value="TPR"/>
    <property type="match status" value="1"/>
</dbReference>
<keyword evidence="1" id="KW-0802">TPR repeat</keyword>
<sequence>MRLPTEIREMILRYLLVAKYTIREHCMNSKEYDGDRYHIQEGPDQTHTFHTSILRTNRIIREEGTDLCRRENDLVCLTSLRPWCLGSELDWQGLEVIAADPDADLLWNVAMTLTLDPVSVAEDVDDDQRPWKYIFCRDELPTFCRIISKCFRKNHGLLGNTTIHIAINPDIWKEQTTYIDSTPIGLSRMEKLLGPLRQLHSFGTAQVEGPLSGSYKGSIITSLCKDCPTAMEVIQTAMLTLGQGDDNTGEGKLLLANQAYKMALCCVRSCCWLYDERDFVMDHGPFPGLKAHQAKSNLKTRLQARIASVYLKGDMLRMARIYTERAVDRRRPFDRRGYKVYSLELQPWQRPVYAEVLHVSAGISYIHGDVRGAVCDLEHAGEYAPLDEKQESRLGDWRNHLCDRSTKRAKLREIYDRKREDKTRGLFVIACNGKRKGDILLRGGRSEIATSIYETALRKVEALSQTSLPYFNIKSGPFEGYGARDAVSALTFKILAGLTAACLMSRRYKECNEQAQATLERSDLFSNDKHDRDLQFWHGPWDEGRNWVEDQRLDYVRIYYCNAMALKHLGDLSSAKEDMEIALELDPGDGTIHAQLVLLQQELEDGKNEIQSEDNDYEQTSRRKKKLHRKEKAWF</sequence>
<dbReference type="InterPro" id="IPR011990">
    <property type="entry name" value="TPR-like_helical_dom_sf"/>
</dbReference>
<dbReference type="SUPFAM" id="SSF48452">
    <property type="entry name" value="TPR-like"/>
    <property type="match status" value="1"/>
</dbReference>
<dbReference type="Gene3D" id="1.25.40.10">
    <property type="entry name" value="Tetratricopeptide repeat domain"/>
    <property type="match status" value="1"/>
</dbReference>
<protein>
    <submittedName>
        <fullName evidence="3">Uncharacterized protein</fullName>
    </submittedName>
</protein>
<reference evidence="3" key="1">
    <citation type="submission" date="2021-03" db="EMBL/GenBank/DDBJ databases">
        <authorList>
            <person name="Tagirdzhanova G."/>
        </authorList>
    </citation>
    <scope>NUCLEOTIDE SEQUENCE</scope>
</reference>
<accession>A0A8H3PIX9</accession>
<proteinExistence type="predicted"/>
<dbReference type="SMART" id="SM00028">
    <property type="entry name" value="TPR"/>
    <property type="match status" value="2"/>
</dbReference>
<organism evidence="3 4">
    <name type="scientific">Imshaugia aleurites</name>
    <dbReference type="NCBI Taxonomy" id="172621"/>
    <lineage>
        <taxon>Eukaryota</taxon>
        <taxon>Fungi</taxon>
        <taxon>Dikarya</taxon>
        <taxon>Ascomycota</taxon>
        <taxon>Pezizomycotina</taxon>
        <taxon>Lecanoromycetes</taxon>
        <taxon>OSLEUM clade</taxon>
        <taxon>Lecanoromycetidae</taxon>
        <taxon>Lecanorales</taxon>
        <taxon>Lecanorineae</taxon>
        <taxon>Parmeliaceae</taxon>
        <taxon>Imshaugia</taxon>
    </lineage>
</organism>
<name>A0A8H3PIX9_9LECA</name>